<keyword evidence="5 7" id="KW-1133">Transmembrane helix</keyword>
<dbReference type="AlphaFoldDB" id="A0A1G2RUH3"/>
<protein>
    <recommendedName>
        <fullName evidence="8">Major facilitator superfamily (MFS) profile domain-containing protein</fullName>
    </recommendedName>
</protein>
<feature type="transmembrane region" description="Helical" evidence="7">
    <location>
        <begin position="303"/>
        <end position="329"/>
    </location>
</feature>
<dbReference type="PANTHER" id="PTHR23517">
    <property type="entry name" value="RESISTANCE PROTEIN MDTM, PUTATIVE-RELATED-RELATED"/>
    <property type="match status" value="1"/>
</dbReference>
<dbReference type="InterPro" id="IPR036259">
    <property type="entry name" value="MFS_trans_sf"/>
</dbReference>
<dbReference type="Pfam" id="PF07690">
    <property type="entry name" value="MFS_1"/>
    <property type="match status" value="1"/>
</dbReference>
<evidence type="ECO:0000259" key="8">
    <source>
        <dbReference type="PROSITE" id="PS50850"/>
    </source>
</evidence>
<dbReference type="GO" id="GO:0005886">
    <property type="term" value="C:plasma membrane"/>
    <property type="evidence" value="ECO:0007669"/>
    <property type="project" value="UniProtKB-SubCell"/>
</dbReference>
<evidence type="ECO:0000256" key="6">
    <source>
        <dbReference type="ARBA" id="ARBA00023136"/>
    </source>
</evidence>
<comment type="subcellular location">
    <subcellularLocation>
        <location evidence="1">Cell membrane</location>
        <topology evidence="1">Multi-pass membrane protein</topology>
    </subcellularLocation>
</comment>
<reference evidence="9 10" key="1">
    <citation type="journal article" date="2016" name="Nat. Commun.">
        <title>Thousands of microbial genomes shed light on interconnected biogeochemical processes in an aquifer system.</title>
        <authorList>
            <person name="Anantharaman K."/>
            <person name="Brown C.T."/>
            <person name="Hug L.A."/>
            <person name="Sharon I."/>
            <person name="Castelle C.J."/>
            <person name="Probst A.J."/>
            <person name="Thomas B.C."/>
            <person name="Singh A."/>
            <person name="Wilkins M.J."/>
            <person name="Karaoz U."/>
            <person name="Brodie E.L."/>
            <person name="Williams K.H."/>
            <person name="Hubbard S.S."/>
            <person name="Banfield J.F."/>
        </authorList>
    </citation>
    <scope>NUCLEOTIDE SEQUENCE [LARGE SCALE GENOMIC DNA]</scope>
</reference>
<gene>
    <name evidence="9" type="ORF">A3J30_00465</name>
</gene>
<dbReference type="InterPro" id="IPR011701">
    <property type="entry name" value="MFS"/>
</dbReference>
<dbReference type="Gene3D" id="1.20.1250.20">
    <property type="entry name" value="MFS general substrate transporter like domains"/>
    <property type="match status" value="1"/>
</dbReference>
<comment type="caution">
    <text evidence="9">The sequence shown here is derived from an EMBL/GenBank/DDBJ whole genome shotgun (WGS) entry which is preliminary data.</text>
</comment>
<evidence type="ECO:0000256" key="1">
    <source>
        <dbReference type="ARBA" id="ARBA00004651"/>
    </source>
</evidence>
<keyword evidence="6 7" id="KW-0472">Membrane</keyword>
<feature type="transmembrane region" description="Helical" evidence="7">
    <location>
        <begin position="50"/>
        <end position="73"/>
    </location>
</feature>
<evidence type="ECO:0000256" key="3">
    <source>
        <dbReference type="ARBA" id="ARBA00022475"/>
    </source>
</evidence>
<feature type="transmembrane region" description="Helical" evidence="7">
    <location>
        <begin position="213"/>
        <end position="236"/>
    </location>
</feature>
<keyword evidence="2" id="KW-0813">Transport</keyword>
<evidence type="ECO:0000313" key="10">
    <source>
        <dbReference type="Proteomes" id="UP000178222"/>
    </source>
</evidence>
<sequence>MLKQGPLVLGTLSWARAHPLLALWFAAFSMWVATYLSLPTIGVLAERKAALSFGWIGLMHGAYGLALVLSRIPIGKLGNLVEQKILLTAGLLITTAGLLIVPLFFSPATLVVSRSFLGVGTGFWVIYTVAYVRHSPKSTGEAMAEVSLAYGAGITIAGLLGGLLVQLKGDFAPFWAGIGISTIGLIALIVGVREQPMPRSLQRIRLWRLLTRPQLLLVSMVAMLLFFAAFATIWGFSQNYAVHRFQASSLWLGVIAFSSLLSYALTMRASAKIRGRLGIVPAIGGGVALVSIGVLLIPISPSLYTLALLHGLMGVGLGMAYPILMSLSIEGGDIPEFRSEAMGMFQSIYALGIFLGPLASGKIIQAFGMTAMFVANGAVVLAALGIFLAFRRVLRG</sequence>
<dbReference type="EMBL" id="MHUL01000033">
    <property type="protein sequence ID" value="OHA76493.1"/>
    <property type="molecule type" value="Genomic_DNA"/>
</dbReference>
<dbReference type="Proteomes" id="UP000178222">
    <property type="component" value="Unassembled WGS sequence"/>
</dbReference>
<dbReference type="PROSITE" id="PS50850">
    <property type="entry name" value="MFS"/>
    <property type="match status" value="1"/>
</dbReference>
<dbReference type="GO" id="GO:0022857">
    <property type="term" value="F:transmembrane transporter activity"/>
    <property type="evidence" value="ECO:0007669"/>
    <property type="project" value="InterPro"/>
</dbReference>
<feature type="transmembrane region" description="Helical" evidence="7">
    <location>
        <begin position="341"/>
        <end position="360"/>
    </location>
</feature>
<feature type="transmembrane region" description="Helical" evidence="7">
    <location>
        <begin position="144"/>
        <end position="165"/>
    </location>
</feature>
<feature type="transmembrane region" description="Helical" evidence="7">
    <location>
        <begin position="85"/>
        <end position="105"/>
    </location>
</feature>
<dbReference type="InterPro" id="IPR050171">
    <property type="entry name" value="MFS_Transporters"/>
</dbReference>
<feature type="transmembrane region" description="Helical" evidence="7">
    <location>
        <begin position="277"/>
        <end position="297"/>
    </location>
</feature>
<accession>A0A1G2RUH3</accession>
<keyword evidence="4 7" id="KW-0812">Transmembrane</keyword>
<proteinExistence type="predicted"/>
<feature type="transmembrane region" description="Helical" evidence="7">
    <location>
        <begin position="366"/>
        <end position="390"/>
    </location>
</feature>
<evidence type="ECO:0000256" key="4">
    <source>
        <dbReference type="ARBA" id="ARBA00022692"/>
    </source>
</evidence>
<evidence type="ECO:0000256" key="5">
    <source>
        <dbReference type="ARBA" id="ARBA00022989"/>
    </source>
</evidence>
<dbReference type="SUPFAM" id="SSF103473">
    <property type="entry name" value="MFS general substrate transporter"/>
    <property type="match status" value="1"/>
</dbReference>
<feature type="transmembrane region" description="Helical" evidence="7">
    <location>
        <begin position="111"/>
        <end position="132"/>
    </location>
</feature>
<feature type="domain" description="Major facilitator superfamily (MFS) profile" evidence="8">
    <location>
        <begin position="215"/>
        <end position="396"/>
    </location>
</feature>
<evidence type="ECO:0000256" key="2">
    <source>
        <dbReference type="ARBA" id="ARBA00022448"/>
    </source>
</evidence>
<evidence type="ECO:0000313" key="9">
    <source>
        <dbReference type="EMBL" id="OHA76493.1"/>
    </source>
</evidence>
<dbReference type="InterPro" id="IPR020846">
    <property type="entry name" value="MFS_dom"/>
</dbReference>
<feature type="transmembrane region" description="Helical" evidence="7">
    <location>
        <begin position="248"/>
        <end position="265"/>
    </location>
</feature>
<feature type="transmembrane region" description="Helical" evidence="7">
    <location>
        <begin position="20"/>
        <end position="38"/>
    </location>
</feature>
<keyword evidence="3" id="KW-1003">Cell membrane</keyword>
<evidence type="ECO:0000256" key="7">
    <source>
        <dbReference type="SAM" id="Phobius"/>
    </source>
</evidence>
<feature type="transmembrane region" description="Helical" evidence="7">
    <location>
        <begin position="171"/>
        <end position="192"/>
    </location>
</feature>
<organism evidence="9 10">
    <name type="scientific">Candidatus Wildermuthbacteria bacterium RIFCSPLOWO2_02_FULL_47_9c</name>
    <dbReference type="NCBI Taxonomy" id="1802466"/>
    <lineage>
        <taxon>Bacteria</taxon>
        <taxon>Candidatus Wildermuthiibacteriota</taxon>
    </lineage>
</organism>
<name>A0A1G2RUH3_9BACT</name>